<sequence>MSKKRAFLLIPLFFLLSFSLFSNPSEAAQAKTNTNPIMMAYYRTWRDVTMPHDANSTLPDQNVTAMTDIPEGVDIVSVFHYVNPGTDQQKFWDTLKDTYVPTLHARGTRVIRTIDIREIWNVPHAGATPTTAEYEAYAQQLIDTYLTPWNLDGLDVDMESSLTTKQEEMAVGTFKALSKKLGPNSNTGKLLIYDTNKDNHSLFKKTASYFDYLFVQAYGRSASSLDSTWSTYKTSITPQQFLPGISFPEEQDHNRWNDTVEPYETSRAYAYAKWNPKDGQKGGMFVYAIDRDGKQFGDDTITKTDFNWTKRLINTMSGN</sequence>
<accession>A0ABZ2T7T3</accession>
<evidence type="ECO:0000256" key="1">
    <source>
        <dbReference type="ARBA" id="ARBA00009336"/>
    </source>
</evidence>
<dbReference type="InterPro" id="IPR001223">
    <property type="entry name" value="Glyco_hydro18_cat"/>
</dbReference>
<dbReference type="PROSITE" id="PS51910">
    <property type="entry name" value="GH18_2"/>
    <property type="match status" value="1"/>
</dbReference>
<keyword evidence="5" id="KW-0326">Glycosidase</keyword>
<evidence type="ECO:0000256" key="2">
    <source>
        <dbReference type="ARBA" id="ARBA00012566"/>
    </source>
</evidence>
<evidence type="ECO:0000313" key="10">
    <source>
        <dbReference type="Proteomes" id="UP000195080"/>
    </source>
</evidence>
<dbReference type="Pfam" id="PF23916">
    <property type="entry name" value="TIM-barrel_EndoS"/>
    <property type="match status" value="1"/>
</dbReference>
<keyword evidence="3 7" id="KW-0732">Signal</keyword>
<dbReference type="RefSeq" id="WP_086445213.1">
    <property type="nucleotide sequence ID" value="NZ_CP147248.1"/>
</dbReference>
<feature type="signal peptide" evidence="7">
    <location>
        <begin position="1"/>
        <end position="27"/>
    </location>
</feature>
<keyword evidence="4" id="KW-0378">Hydrolase</keyword>
<keyword evidence="10" id="KW-1185">Reference proteome</keyword>
<dbReference type="SUPFAM" id="SSF51445">
    <property type="entry name" value="(Trans)glycosidases"/>
    <property type="match status" value="1"/>
</dbReference>
<dbReference type="Proteomes" id="UP000195080">
    <property type="component" value="Chromosome"/>
</dbReference>
<reference evidence="9 10" key="2">
    <citation type="submission" date="2024-03" db="EMBL/GenBank/DDBJ databases">
        <title>The Genome Sequence of Enterococcus sp. DIV0727d.</title>
        <authorList>
            <consortium name="The Broad Institute Genomics Platform"/>
            <consortium name="The Broad Institute Microbial Omics Core"/>
            <consortium name="The Broad Institute Genomic Center for Infectious Diseases"/>
            <person name="Earl A."/>
            <person name="Manson A."/>
            <person name="Gilmore M."/>
            <person name="Schwartman J."/>
            <person name="Shea T."/>
            <person name="Abouelleil A."/>
            <person name="Cao P."/>
            <person name="Chapman S."/>
            <person name="Cusick C."/>
            <person name="Young S."/>
            <person name="Neafsey D."/>
            <person name="Nusbaum C."/>
            <person name="Birren B."/>
        </authorList>
    </citation>
    <scope>NUCLEOTIDE SEQUENCE [LARGE SCALE GENOMIC DNA]</scope>
    <source>
        <strain evidence="9 10">12C11_DIV0727</strain>
    </source>
</reference>
<dbReference type="Gene3D" id="3.20.20.80">
    <property type="entry name" value="Glycosidases"/>
    <property type="match status" value="1"/>
</dbReference>
<feature type="chain" id="PRO_5045703094" description="mannosyl-glycoprotein endo-beta-N-acetylglucosaminidase" evidence="7">
    <location>
        <begin position="28"/>
        <end position="319"/>
    </location>
</feature>
<reference evidence="10" key="1">
    <citation type="submission" date="2017-05" db="EMBL/GenBank/DDBJ databases">
        <title>The Genome Sequence of EEnterococcus faecalis 9F2_4866.</title>
        <authorList>
            <consortium name="The Broad Institute Genomics Platform"/>
            <consortium name="The Broad Institute Genomic Center for Infectious Diseases"/>
            <person name="Earl A."/>
            <person name="Manson A."/>
            <person name="Schwartman J."/>
            <person name="Gilmore M."/>
            <person name="Abouelleil A."/>
            <person name="Cao P."/>
            <person name="Chapman S."/>
            <person name="Cusick C."/>
            <person name="Shea T."/>
            <person name="Young S."/>
            <person name="Neafsey D."/>
            <person name="Nusbaum C."/>
            <person name="Birren B."/>
        </authorList>
    </citation>
    <scope>NUCLEOTIDE SEQUENCE [LARGE SCALE GENOMIC DNA]</scope>
    <source>
        <strain evidence="10">12C11_DIV0727</strain>
    </source>
</reference>
<evidence type="ECO:0000256" key="4">
    <source>
        <dbReference type="ARBA" id="ARBA00022801"/>
    </source>
</evidence>
<dbReference type="EMBL" id="CP147248">
    <property type="protein sequence ID" value="WYJ87429.1"/>
    <property type="molecule type" value="Genomic_DNA"/>
</dbReference>
<evidence type="ECO:0000313" key="9">
    <source>
        <dbReference type="EMBL" id="WYJ87429.1"/>
    </source>
</evidence>
<comment type="catalytic activity">
    <reaction evidence="6">
        <text>an N(4)-(oligosaccharide-(1-&gt;3)-[oligosaccharide-(1-&gt;6)]-beta-D-Man-(1-&gt;4)-beta-D-GlcNAc-(1-&gt;4)-alpha-D-GlcNAc)-L-asparaginyl-[protein] + H2O = an oligosaccharide-(1-&gt;3)-[oligosaccharide-(1-&gt;6)]-beta-D-Man-(1-&gt;4)-D-GlcNAc + N(4)-(N-acetyl-beta-D-glucosaminyl)-L-asparaginyl-[protein]</text>
        <dbReference type="Rhea" id="RHEA:73067"/>
        <dbReference type="Rhea" id="RHEA-COMP:12603"/>
        <dbReference type="Rhea" id="RHEA-COMP:18176"/>
        <dbReference type="ChEBI" id="CHEBI:15377"/>
        <dbReference type="ChEBI" id="CHEBI:132248"/>
        <dbReference type="ChEBI" id="CHEBI:192714"/>
        <dbReference type="ChEBI" id="CHEBI:192715"/>
        <dbReference type="EC" id="3.2.1.96"/>
    </reaction>
</comment>
<evidence type="ECO:0000259" key="8">
    <source>
        <dbReference type="PROSITE" id="PS51910"/>
    </source>
</evidence>
<proteinExistence type="inferred from homology"/>
<comment type="similarity">
    <text evidence="1">Belongs to the glycosyl hydrolase 18 family.</text>
</comment>
<protein>
    <recommendedName>
        <fullName evidence="2">mannosyl-glycoprotein endo-beta-N-acetylglucosaminidase</fullName>
        <ecNumber evidence="2">3.2.1.96</ecNumber>
    </recommendedName>
</protein>
<name>A0ABZ2T7T3_9ENTE</name>
<organism evidence="9 10">
    <name type="scientific">Candidatus Enterococcus lemimoniae</name>
    <dbReference type="NCBI Taxonomy" id="1834167"/>
    <lineage>
        <taxon>Bacteria</taxon>
        <taxon>Bacillati</taxon>
        <taxon>Bacillota</taxon>
        <taxon>Bacilli</taxon>
        <taxon>Lactobacillales</taxon>
        <taxon>Enterococcaceae</taxon>
        <taxon>Enterococcus</taxon>
    </lineage>
</organism>
<evidence type="ECO:0000256" key="3">
    <source>
        <dbReference type="ARBA" id="ARBA00022729"/>
    </source>
</evidence>
<evidence type="ECO:0000256" key="5">
    <source>
        <dbReference type="ARBA" id="ARBA00023295"/>
    </source>
</evidence>
<gene>
    <name evidence="9" type="ORF">A5866_002525</name>
</gene>
<dbReference type="CDD" id="cd06542">
    <property type="entry name" value="GH18_EndoS-like"/>
    <property type="match status" value="1"/>
</dbReference>
<feature type="domain" description="GH18" evidence="8">
    <location>
        <begin position="36"/>
        <end position="319"/>
    </location>
</feature>
<dbReference type="InterPro" id="IPR017853">
    <property type="entry name" value="GH"/>
</dbReference>
<dbReference type="InterPro" id="IPR057016">
    <property type="entry name" value="EndoS_F2-like_TIM-barrel"/>
</dbReference>
<evidence type="ECO:0000256" key="6">
    <source>
        <dbReference type="ARBA" id="ARBA00034414"/>
    </source>
</evidence>
<evidence type="ECO:0000256" key="7">
    <source>
        <dbReference type="SAM" id="SignalP"/>
    </source>
</evidence>
<dbReference type="EC" id="3.2.1.96" evidence="2"/>